<comment type="caution">
    <text evidence="1">The sequence shown here is derived from an EMBL/GenBank/DDBJ whole genome shotgun (WGS) entry which is preliminary data.</text>
</comment>
<dbReference type="EMBL" id="BAWF01000007">
    <property type="protein sequence ID" value="GAF43568.1"/>
    <property type="molecule type" value="Genomic_DNA"/>
</dbReference>
<dbReference type="AlphaFoldDB" id="X0PMA2"/>
<reference evidence="1 2" key="1">
    <citation type="submission" date="2014-02" db="EMBL/GenBank/DDBJ databases">
        <title>Whole genome shotgun sequence of Rhodococcus wratislaviensis NBRC 100605.</title>
        <authorList>
            <person name="Hosoyama A."/>
            <person name="Tsuchikane K."/>
            <person name="Yoshida I."/>
            <person name="Ohji S."/>
            <person name="Ichikawa N."/>
            <person name="Yamazoe A."/>
            <person name="Fujita N."/>
        </authorList>
    </citation>
    <scope>NUCLEOTIDE SEQUENCE [LARGE SCALE GENOMIC DNA]</scope>
    <source>
        <strain evidence="1 2">NBRC 100605</strain>
    </source>
</reference>
<protein>
    <submittedName>
        <fullName evidence="1">Uncharacterized protein</fullName>
    </submittedName>
</protein>
<accession>X0PMA2</accession>
<organism evidence="1 2">
    <name type="scientific">Rhodococcus wratislaviensis NBRC 100605</name>
    <dbReference type="NCBI Taxonomy" id="1219028"/>
    <lineage>
        <taxon>Bacteria</taxon>
        <taxon>Bacillati</taxon>
        <taxon>Actinomycetota</taxon>
        <taxon>Actinomycetes</taxon>
        <taxon>Mycobacteriales</taxon>
        <taxon>Nocardiaceae</taxon>
        <taxon>Rhodococcus</taxon>
    </lineage>
</organism>
<proteinExistence type="predicted"/>
<sequence length="95" mass="10351">MSDLQVADATRDAFRSAVASAYPDEKSSNAASAGTLYRFVHATRRHDFTRLAVAAGIDRPIDRLPAVRRGETVCAARVFVSWNAESPPTRLGGFR</sequence>
<evidence type="ECO:0000313" key="1">
    <source>
        <dbReference type="EMBL" id="GAF43568.1"/>
    </source>
</evidence>
<keyword evidence="2" id="KW-1185">Reference proteome</keyword>
<name>X0PMA2_RHOWR</name>
<gene>
    <name evidence="1" type="ORF">RW1_007_02330</name>
</gene>
<evidence type="ECO:0000313" key="2">
    <source>
        <dbReference type="Proteomes" id="UP000019491"/>
    </source>
</evidence>
<dbReference type="Proteomes" id="UP000019491">
    <property type="component" value="Unassembled WGS sequence"/>
</dbReference>